<keyword evidence="3" id="KW-0804">Transcription</keyword>
<dbReference type="RefSeq" id="XP_018067845.1">
    <property type="nucleotide sequence ID" value="XM_018205480.1"/>
</dbReference>
<evidence type="ECO:0000313" key="8">
    <source>
        <dbReference type="Proteomes" id="UP000070700"/>
    </source>
</evidence>
<dbReference type="CDD" id="cd00067">
    <property type="entry name" value="GAL4"/>
    <property type="match status" value="1"/>
</dbReference>
<feature type="domain" description="Zn(2)-C6 fungal-type" evidence="6">
    <location>
        <begin position="19"/>
        <end position="51"/>
    </location>
</feature>
<keyword evidence="2" id="KW-0805">Transcription regulation</keyword>
<dbReference type="CDD" id="cd12148">
    <property type="entry name" value="fungal_TF_MHR"/>
    <property type="match status" value="1"/>
</dbReference>
<proteinExistence type="predicted"/>
<dbReference type="InterPro" id="IPR007219">
    <property type="entry name" value="XnlR_reg_dom"/>
</dbReference>
<dbReference type="SMART" id="SM00906">
    <property type="entry name" value="Fungal_trans"/>
    <property type="match status" value="1"/>
</dbReference>
<organism evidence="7 8">
    <name type="scientific">Mollisia scopiformis</name>
    <name type="common">Conifer needle endophyte fungus</name>
    <name type="synonym">Phialocephala scopiformis</name>
    <dbReference type="NCBI Taxonomy" id="149040"/>
    <lineage>
        <taxon>Eukaryota</taxon>
        <taxon>Fungi</taxon>
        <taxon>Dikarya</taxon>
        <taxon>Ascomycota</taxon>
        <taxon>Pezizomycotina</taxon>
        <taxon>Leotiomycetes</taxon>
        <taxon>Helotiales</taxon>
        <taxon>Mollisiaceae</taxon>
        <taxon>Mollisia</taxon>
    </lineage>
</organism>
<evidence type="ECO:0000256" key="1">
    <source>
        <dbReference type="ARBA" id="ARBA00022723"/>
    </source>
</evidence>
<feature type="region of interest" description="Disordered" evidence="5">
    <location>
        <begin position="597"/>
        <end position="624"/>
    </location>
</feature>
<dbReference type="GO" id="GO:0003677">
    <property type="term" value="F:DNA binding"/>
    <property type="evidence" value="ECO:0007669"/>
    <property type="project" value="InterPro"/>
</dbReference>
<evidence type="ECO:0000256" key="2">
    <source>
        <dbReference type="ARBA" id="ARBA00023015"/>
    </source>
</evidence>
<protein>
    <recommendedName>
        <fullName evidence="6">Zn(2)-C6 fungal-type domain-containing protein</fullName>
    </recommendedName>
</protein>
<sequence>MDEPELSLRQKKLRKGTKNCIECRRRKIRCTYPRDSAICSPCLTRGSRCRSQHDRLFPDSDIETMSLRDRVARLESMLETVLQRLPNDNSQESREILSNENLSDAEDVSAKDITASWDHLDPRAPFVSILDDAELLSPAIGSNDCSKARTDHSYSTPGSSSTTKSTVFAVKSFDTNQVRQYEQKSKKVCERLRSSLPVYDEMISALKLNGSWWYHFHRKTHPSAKVKESLASYASHLYISTNPVDLGTLVIAYTRSMGQDHHLYSLVEHLVICDSTYSHTVQGLECLLLLAKAYTDIGQPRRSWSLTRQGLNVAQLMGLDRQTQLAERSAFVWHCLYHNDRFTSLLLGLPYGVNDAHFPHLTVSNTGDADFVPHLFTHKCASISGKILDRDLMVVKPSYATTIDLDEELSSIAATLPTEWWDVPNELSGTDTEIDHIRTRLQQHFYFFQLKTYLHLPFLINASKSDPYHHSKIVCIEAARQMLKIFLIYHTMVNGEKLFECKTADFIGFTAAAILLIGLSKLESGPSLVLSDNDSRVISSVKAIFWESERKGCCIASQCYKALALLSSANDPTMQEDVKIPIPYFGVVVRRQVEHNKSCPTNDQNQRNGQSSSRTTPSTELAVAPSSSLQPFVSTSSIPATYDYIKSMPSMVDDMSWEVDEFGNLPMLDPAQFLNTGIMDIDQDWMMFLNDNMS</sequence>
<dbReference type="PANTHER" id="PTHR47840:SF1">
    <property type="entry name" value="ZN(II)2CYS6 TRANSCRIPTION FACTOR (EUROFUNG)"/>
    <property type="match status" value="1"/>
</dbReference>
<keyword evidence="1" id="KW-0479">Metal-binding</keyword>
<dbReference type="Proteomes" id="UP000070700">
    <property type="component" value="Unassembled WGS sequence"/>
</dbReference>
<reference evidence="7 8" key="1">
    <citation type="submission" date="2015-10" db="EMBL/GenBank/DDBJ databases">
        <title>Full genome of DAOMC 229536 Phialocephala scopiformis, a fungal endophyte of spruce producing the potent anti-insectan compound rugulosin.</title>
        <authorList>
            <consortium name="DOE Joint Genome Institute"/>
            <person name="Walker A.K."/>
            <person name="Frasz S.L."/>
            <person name="Seifert K.A."/>
            <person name="Miller J.D."/>
            <person name="Mondo S.J."/>
            <person name="Labutti K."/>
            <person name="Lipzen A."/>
            <person name="Dockter R."/>
            <person name="Kennedy M."/>
            <person name="Grigoriev I.V."/>
            <person name="Spatafora J.W."/>
        </authorList>
    </citation>
    <scope>NUCLEOTIDE SEQUENCE [LARGE SCALE GENOMIC DNA]</scope>
    <source>
        <strain evidence="7 8">CBS 120377</strain>
    </source>
</reference>
<keyword evidence="4" id="KW-0539">Nucleus</keyword>
<dbReference type="InterPro" id="IPR001138">
    <property type="entry name" value="Zn2Cys6_DnaBD"/>
</dbReference>
<dbReference type="InterPro" id="IPR036864">
    <property type="entry name" value="Zn2-C6_fun-type_DNA-bd_sf"/>
</dbReference>
<keyword evidence="8" id="KW-1185">Reference proteome</keyword>
<dbReference type="GeneID" id="28815206"/>
<evidence type="ECO:0000256" key="3">
    <source>
        <dbReference type="ARBA" id="ARBA00023163"/>
    </source>
</evidence>
<dbReference type="Gene3D" id="4.10.240.10">
    <property type="entry name" value="Zn(2)-C6 fungal-type DNA-binding domain"/>
    <property type="match status" value="1"/>
</dbReference>
<evidence type="ECO:0000256" key="5">
    <source>
        <dbReference type="SAM" id="MobiDB-lite"/>
    </source>
</evidence>
<dbReference type="GO" id="GO:0006351">
    <property type="term" value="P:DNA-templated transcription"/>
    <property type="evidence" value="ECO:0007669"/>
    <property type="project" value="InterPro"/>
</dbReference>
<dbReference type="SUPFAM" id="SSF57701">
    <property type="entry name" value="Zn2/Cys6 DNA-binding domain"/>
    <property type="match status" value="1"/>
</dbReference>
<dbReference type="KEGG" id="psco:LY89DRAFT_158891"/>
<dbReference type="InParanoid" id="A0A194WZW7"/>
<accession>A0A194WZW7</accession>
<feature type="compositionally biased region" description="Polar residues" evidence="5">
    <location>
        <begin position="598"/>
        <end position="624"/>
    </location>
</feature>
<dbReference type="AlphaFoldDB" id="A0A194WZW7"/>
<dbReference type="EMBL" id="KQ947422">
    <property type="protein sequence ID" value="KUJ13490.1"/>
    <property type="molecule type" value="Genomic_DNA"/>
</dbReference>
<evidence type="ECO:0000256" key="4">
    <source>
        <dbReference type="ARBA" id="ARBA00023242"/>
    </source>
</evidence>
<evidence type="ECO:0000259" key="6">
    <source>
        <dbReference type="PROSITE" id="PS50048"/>
    </source>
</evidence>
<evidence type="ECO:0000313" key="7">
    <source>
        <dbReference type="EMBL" id="KUJ13490.1"/>
    </source>
</evidence>
<name>A0A194WZW7_MOLSC</name>
<dbReference type="GO" id="GO:0000981">
    <property type="term" value="F:DNA-binding transcription factor activity, RNA polymerase II-specific"/>
    <property type="evidence" value="ECO:0007669"/>
    <property type="project" value="InterPro"/>
</dbReference>
<dbReference type="PANTHER" id="PTHR47840">
    <property type="entry name" value="ZN(II)2CYS6 TRANSCRIPTION FACTOR (EUROFUNG)-RELATED"/>
    <property type="match status" value="1"/>
</dbReference>
<dbReference type="OrthoDB" id="6509908at2759"/>
<gene>
    <name evidence="7" type="ORF">LY89DRAFT_158891</name>
</gene>
<dbReference type="GO" id="GO:0008270">
    <property type="term" value="F:zinc ion binding"/>
    <property type="evidence" value="ECO:0007669"/>
    <property type="project" value="InterPro"/>
</dbReference>
<dbReference type="PROSITE" id="PS50048">
    <property type="entry name" value="ZN2_CY6_FUNGAL_2"/>
    <property type="match status" value="1"/>
</dbReference>